<accession>A0A3M7SRL5</accession>
<protein>
    <submittedName>
        <fullName evidence="1">Uncharacterized protein</fullName>
    </submittedName>
</protein>
<reference evidence="1 2" key="1">
    <citation type="journal article" date="2018" name="Sci. Rep.">
        <title>Genomic signatures of local adaptation to the degree of environmental predictability in rotifers.</title>
        <authorList>
            <person name="Franch-Gras L."/>
            <person name="Hahn C."/>
            <person name="Garcia-Roger E.M."/>
            <person name="Carmona M.J."/>
            <person name="Serra M."/>
            <person name="Gomez A."/>
        </authorList>
    </citation>
    <scope>NUCLEOTIDE SEQUENCE [LARGE SCALE GENOMIC DNA]</scope>
    <source>
        <strain evidence="1">HYR1</strain>
    </source>
</reference>
<sequence>MGRLPWFVYDRNRKSRFISLTYKEEKILYKISYKLFSNIPETSTNQNDIIPNSEGSFDFGDFYPEFENSNKSQSDNDTIVTKLDIATDFSMLSREFFKITNESFDYSKHWFCNKCSKKVALEHSKQINCLTTVIKKNIADKDFNYNQDVISDERLLVSDGKPEMLDEFLDSFITHCN</sequence>
<gene>
    <name evidence="1" type="ORF">BpHYR1_009626</name>
</gene>
<dbReference type="EMBL" id="REGN01000880">
    <property type="protein sequence ID" value="RNA38386.1"/>
    <property type="molecule type" value="Genomic_DNA"/>
</dbReference>
<comment type="caution">
    <text evidence="1">The sequence shown here is derived from an EMBL/GenBank/DDBJ whole genome shotgun (WGS) entry which is preliminary data.</text>
</comment>
<evidence type="ECO:0000313" key="2">
    <source>
        <dbReference type="Proteomes" id="UP000276133"/>
    </source>
</evidence>
<proteinExistence type="predicted"/>
<name>A0A3M7SRL5_BRAPC</name>
<organism evidence="1 2">
    <name type="scientific">Brachionus plicatilis</name>
    <name type="common">Marine rotifer</name>
    <name type="synonym">Brachionus muelleri</name>
    <dbReference type="NCBI Taxonomy" id="10195"/>
    <lineage>
        <taxon>Eukaryota</taxon>
        <taxon>Metazoa</taxon>
        <taxon>Spiralia</taxon>
        <taxon>Gnathifera</taxon>
        <taxon>Rotifera</taxon>
        <taxon>Eurotatoria</taxon>
        <taxon>Monogononta</taxon>
        <taxon>Pseudotrocha</taxon>
        <taxon>Ploima</taxon>
        <taxon>Brachionidae</taxon>
        <taxon>Brachionus</taxon>
    </lineage>
</organism>
<dbReference type="Proteomes" id="UP000276133">
    <property type="component" value="Unassembled WGS sequence"/>
</dbReference>
<evidence type="ECO:0000313" key="1">
    <source>
        <dbReference type="EMBL" id="RNA38386.1"/>
    </source>
</evidence>
<dbReference type="AlphaFoldDB" id="A0A3M7SRL5"/>
<keyword evidence="2" id="KW-1185">Reference proteome</keyword>